<reference evidence="1 2" key="1">
    <citation type="submission" date="2023-07" db="EMBL/GenBank/DDBJ databases">
        <title>Closed genoem sequence of Methanosarcinaceae archaeon Ac7.</title>
        <authorList>
            <person name="Poehlein A."/>
            <person name="Protasov E."/>
            <person name="Platt K."/>
            <person name="Reeh H."/>
            <person name="Daniel R."/>
            <person name="Brune A."/>
        </authorList>
    </citation>
    <scope>NUCLEOTIDE SEQUENCE [LARGE SCALE GENOMIC DNA]</scope>
    <source>
        <strain evidence="1 2">Ac7</strain>
    </source>
</reference>
<gene>
    <name evidence="1" type="ORF">MsAc7_14450</name>
</gene>
<dbReference type="GeneID" id="89230546"/>
<name>A0AA96ZUL6_9EURY</name>
<dbReference type="AlphaFoldDB" id="A0AA96ZUL6"/>
<dbReference type="RefSeq" id="WP_338102229.1">
    <property type="nucleotide sequence ID" value="NZ_CP131060.1"/>
</dbReference>
<organism evidence="1 2">
    <name type="scientific">Methanolapillus millepedarum</name>
    <dbReference type="NCBI Taxonomy" id="3028296"/>
    <lineage>
        <taxon>Archaea</taxon>
        <taxon>Methanobacteriati</taxon>
        <taxon>Methanobacteriota</taxon>
        <taxon>Stenosarchaea group</taxon>
        <taxon>Methanomicrobia</taxon>
        <taxon>Methanosarcinales</taxon>
        <taxon>Methanosarcinaceae</taxon>
        <taxon>Methanolapillus</taxon>
    </lineage>
</organism>
<accession>A0AA96ZUL6</accession>
<proteinExistence type="predicted"/>
<dbReference type="EMBL" id="CP131060">
    <property type="protein sequence ID" value="WNY25880.1"/>
    <property type="molecule type" value="Genomic_DNA"/>
</dbReference>
<keyword evidence="2" id="KW-1185">Reference proteome</keyword>
<evidence type="ECO:0000313" key="2">
    <source>
        <dbReference type="Proteomes" id="UP001303587"/>
    </source>
</evidence>
<dbReference type="Proteomes" id="UP001303587">
    <property type="component" value="Chromosome"/>
</dbReference>
<protein>
    <submittedName>
        <fullName evidence="1">Uncharacterized protein</fullName>
    </submittedName>
</protein>
<sequence>MKMEYIVVLVVAAFLLLCGIFYAVHVLTTDWCYVSTVDPPSGKAGFGEVDGFTYSPYSYSELSEKSDAVISGVVINATDSVSMKNISQNNTSFQDYISGGSSYSDLTILVNECYLGGSSISDFVIVRVFDDRSYKNYRWGDEFVLYLIEDPGVTKDIGPKHYLIMTPMGQIRCENDS</sequence>
<evidence type="ECO:0000313" key="1">
    <source>
        <dbReference type="EMBL" id="WNY25880.1"/>
    </source>
</evidence>